<dbReference type="AlphaFoldDB" id="A0A6H5FYR2"/>
<gene>
    <name evidence="2" type="ORF">NTEN_LOCUS1189</name>
</gene>
<evidence type="ECO:0000256" key="1">
    <source>
        <dbReference type="SAM" id="MobiDB-lite"/>
    </source>
</evidence>
<sequence>VDCLLVLVQASSYTVFCRSETPIFTVEVIKCSGDWILESDAIDTYLQTRDRRMAHSPNPRLSGSWEATEDEVE</sequence>
<reference evidence="2 3" key="1">
    <citation type="submission" date="2020-02" db="EMBL/GenBank/DDBJ databases">
        <authorList>
            <person name="Ferguson B K."/>
        </authorList>
    </citation>
    <scope>NUCLEOTIDE SEQUENCE [LARGE SCALE GENOMIC DNA]</scope>
</reference>
<dbReference type="Proteomes" id="UP000479000">
    <property type="component" value="Unassembled WGS sequence"/>
</dbReference>
<organism evidence="2 3">
    <name type="scientific">Nesidiocoris tenuis</name>
    <dbReference type="NCBI Taxonomy" id="355587"/>
    <lineage>
        <taxon>Eukaryota</taxon>
        <taxon>Metazoa</taxon>
        <taxon>Ecdysozoa</taxon>
        <taxon>Arthropoda</taxon>
        <taxon>Hexapoda</taxon>
        <taxon>Insecta</taxon>
        <taxon>Pterygota</taxon>
        <taxon>Neoptera</taxon>
        <taxon>Paraneoptera</taxon>
        <taxon>Hemiptera</taxon>
        <taxon>Heteroptera</taxon>
        <taxon>Panheteroptera</taxon>
        <taxon>Cimicomorpha</taxon>
        <taxon>Miridae</taxon>
        <taxon>Dicyphina</taxon>
        <taxon>Nesidiocoris</taxon>
    </lineage>
</organism>
<evidence type="ECO:0000313" key="3">
    <source>
        <dbReference type="Proteomes" id="UP000479000"/>
    </source>
</evidence>
<accession>A0A6H5FYR2</accession>
<protein>
    <submittedName>
        <fullName evidence="2">Uncharacterized protein</fullName>
    </submittedName>
</protein>
<evidence type="ECO:0000313" key="2">
    <source>
        <dbReference type="EMBL" id="CAA9994373.1"/>
    </source>
</evidence>
<dbReference type="EMBL" id="CADCXU010001965">
    <property type="protein sequence ID" value="CAA9994373.1"/>
    <property type="molecule type" value="Genomic_DNA"/>
</dbReference>
<keyword evidence="3" id="KW-1185">Reference proteome</keyword>
<feature type="non-terminal residue" evidence="2">
    <location>
        <position position="73"/>
    </location>
</feature>
<name>A0A6H5FYR2_9HEMI</name>
<feature type="non-terminal residue" evidence="2">
    <location>
        <position position="1"/>
    </location>
</feature>
<feature type="region of interest" description="Disordered" evidence="1">
    <location>
        <begin position="54"/>
        <end position="73"/>
    </location>
</feature>
<proteinExistence type="predicted"/>